<sequence length="84" mass="9318">MNAPTITAERFAAIVDEMARAAHAATPLLRARGLTDAQIDNALTLATLGALDEHHAGKRHRDNSRPDTRLPQRMARVIRRCWHG</sequence>
<reference evidence="2" key="2">
    <citation type="submission" date="2020-09" db="EMBL/GenBank/DDBJ databases">
        <authorList>
            <person name="Sun Q."/>
            <person name="Zhou Y."/>
        </authorList>
    </citation>
    <scope>NUCLEOTIDE SEQUENCE</scope>
    <source>
        <strain evidence="2">CGMCC 4.7278</strain>
    </source>
</reference>
<evidence type="ECO:0000313" key="2">
    <source>
        <dbReference type="EMBL" id="GGK48410.1"/>
    </source>
</evidence>
<gene>
    <name evidence="2" type="ORF">GCM10011591_19770</name>
</gene>
<evidence type="ECO:0000256" key="1">
    <source>
        <dbReference type="SAM" id="MobiDB-lite"/>
    </source>
</evidence>
<dbReference type="Proteomes" id="UP000612956">
    <property type="component" value="Unassembled WGS sequence"/>
</dbReference>
<accession>A0A917QGT9</accession>
<name>A0A917QGT9_9NOCA</name>
<comment type="caution">
    <text evidence="2">The sequence shown here is derived from an EMBL/GenBank/DDBJ whole genome shotgun (WGS) entry which is preliminary data.</text>
</comment>
<evidence type="ECO:0000313" key="3">
    <source>
        <dbReference type="Proteomes" id="UP000612956"/>
    </source>
</evidence>
<reference evidence="2" key="1">
    <citation type="journal article" date="2014" name="Int. J. Syst. Evol. Microbiol.">
        <title>Complete genome sequence of Corynebacterium casei LMG S-19264T (=DSM 44701T), isolated from a smear-ripened cheese.</title>
        <authorList>
            <consortium name="US DOE Joint Genome Institute (JGI-PGF)"/>
            <person name="Walter F."/>
            <person name="Albersmeier A."/>
            <person name="Kalinowski J."/>
            <person name="Ruckert C."/>
        </authorList>
    </citation>
    <scope>NUCLEOTIDE SEQUENCE</scope>
    <source>
        <strain evidence="2">CGMCC 4.7278</strain>
    </source>
</reference>
<organism evidence="2 3">
    <name type="scientific">Nocardia camponoti</name>
    <dbReference type="NCBI Taxonomy" id="1616106"/>
    <lineage>
        <taxon>Bacteria</taxon>
        <taxon>Bacillati</taxon>
        <taxon>Actinomycetota</taxon>
        <taxon>Actinomycetes</taxon>
        <taxon>Mycobacteriales</taxon>
        <taxon>Nocardiaceae</taxon>
        <taxon>Nocardia</taxon>
    </lineage>
</organism>
<proteinExistence type="predicted"/>
<dbReference type="EMBL" id="BMMW01000002">
    <property type="protein sequence ID" value="GGK48410.1"/>
    <property type="molecule type" value="Genomic_DNA"/>
</dbReference>
<dbReference type="AlphaFoldDB" id="A0A917QGT9"/>
<keyword evidence="3" id="KW-1185">Reference proteome</keyword>
<dbReference type="RefSeq" id="WP_188828611.1">
    <property type="nucleotide sequence ID" value="NZ_BMMW01000002.1"/>
</dbReference>
<protein>
    <submittedName>
        <fullName evidence="2">Uncharacterized protein</fullName>
    </submittedName>
</protein>
<feature type="region of interest" description="Disordered" evidence="1">
    <location>
        <begin position="51"/>
        <end position="72"/>
    </location>
</feature>